<protein>
    <submittedName>
        <fullName evidence="8">Choline monooxygenase</fullName>
    </submittedName>
</protein>
<keyword evidence="2" id="KW-0001">2Fe-2S</keyword>
<dbReference type="AlphaFoldDB" id="A0A1M4S725"/>
<evidence type="ECO:0000256" key="3">
    <source>
        <dbReference type="ARBA" id="ARBA00022723"/>
    </source>
</evidence>
<dbReference type="CDD" id="cd08883">
    <property type="entry name" value="RHO_alpha_C_CMO-like"/>
    <property type="match status" value="1"/>
</dbReference>
<organism evidence="8 9">
    <name type="scientific">Thermomonas hydrothermalis</name>
    <dbReference type="NCBI Taxonomy" id="213588"/>
    <lineage>
        <taxon>Bacteria</taxon>
        <taxon>Pseudomonadati</taxon>
        <taxon>Pseudomonadota</taxon>
        <taxon>Gammaproteobacteria</taxon>
        <taxon>Lysobacterales</taxon>
        <taxon>Lysobacteraceae</taxon>
        <taxon>Thermomonas</taxon>
    </lineage>
</organism>
<dbReference type="PROSITE" id="PS51296">
    <property type="entry name" value="RIESKE"/>
    <property type="match status" value="1"/>
</dbReference>
<name>A0A1M4S725_9GAMM</name>
<dbReference type="Pfam" id="PF00355">
    <property type="entry name" value="Rieske"/>
    <property type="match status" value="1"/>
</dbReference>
<evidence type="ECO:0000313" key="8">
    <source>
        <dbReference type="EMBL" id="SHE27988.1"/>
    </source>
</evidence>
<proteinExistence type="predicted"/>
<dbReference type="Pfam" id="PF00848">
    <property type="entry name" value="Ring_hydroxyl_A"/>
    <property type="match status" value="1"/>
</dbReference>
<dbReference type="CDD" id="cd03469">
    <property type="entry name" value="Rieske_RO_Alpha_N"/>
    <property type="match status" value="1"/>
</dbReference>
<keyword evidence="9" id="KW-1185">Reference proteome</keyword>
<dbReference type="Gene3D" id="2.102.10.10">
    <property type="entry name" value="Rieske [2Fe-2S] iron-sulphur domain"/>
    <property type="match status" value="1"/>
</dbReference>
<reference evidence="9" key="1">
    <citation type="submission" date="2016-11" db="EMBL/GenBank/DDBJ databases">
        <authorList>
            <person name="Varghese N."/>
            <person name="Submissions S."/>
        </authorList>
    </citation>
    <scope>NUCLEOTIDE SEQUENCE [LARGE SCALE GENOMIC DNA]</scope>
    <source>
        <strain evidence="9">DSM 14834</strain>
    </source>
</reference>
<evidence type="ECO:0000256" key="1">
    <source>
        <dbReference type="ARBA" id="ARBA00001962"/>
    </source>
</evidence>
<dbReference type="GO" id="GO:0051537">
    <property type="term" value="F:2 iron, 2 sulfur cluster binding"/>
    <property type="evidence" value="ECO:0007669"/>
    <property type="project" value="UniProtKB-KW"/>
</dbReference>
<keyword evidence="5" id="KW-0408">Iron</keyword>
<dbReference type="RefSeq" id="WP_072754671.1">
    <property type="nucleotide sequence ID" value="NZ_FQUK01000001.1"/>
</dbReference>
<dbReference type="OrthoDB" id="9769355at2"/>
<dbReference type="Proteomes" id="UP000242857">
    <property type="component" value="Unassembled WGS sequence"/>
</dbReference>
<evidence type="ECO:0000256" key="2">
    <source>
        <dbReference type="ARBA" id="ARBA00022714"/>
    </source>
</evidence>
<dbReference type="SUPFAM" id="SSF55961">
    <property type="entry name" value="Bet v1-like"/>
    <property type="match status" value="1"/>
</dbReference>
<comment type="cofactor">
    <cofactor evidence="1">
        <name>Fe cation</name>
        <dbReference type="ChEBI" id="CHEBI:24875"/>
    </cofactor>
</comment>
<sequence length="354" mass="39666">METDLTPQPAATACALPAHYYTDPSMPARDRRAVFDRSWQLVTHVSRLAQPGDHVVADLAGLPVLAVRDEAGQIHVLHNVCRHRAGPIAQCDGHGARHLRCRYHGWTYTLDGRLRAAPEMRDAAGFDMATVRLPALAVRVWQGLVFAAVDADLAPPFDAMVEGIAERLGAGHALERYGQHHRVSYDIDCNWKVYVDNYLEGYHVPFVHPGLNQLLDYRSYRTELSRWHSLQWSPLESAPSLYGNGDALYYWLWPNTMLNILPGRLQTNTVIPLGVGRCRVVFDSYYAEGDDARRDADVAFSDQVQHEDIGICEDVQRGLASGSYVPGRLNPLRETGVHHFHELLRAAYRADTAP</sequence>
<dbReference type="InterPro" id="IPR015879">
    <property type="entry name" value="Ring_hydroxy_dOase_asu_C_dom"/>
</dbReference>
<dbReference type="InterPro" id="IPR017941">
    <property type="entry name" value="Rieske_2Fe-2S"/>
</dbReference>
<dbReference type="GO" id="GO:0004497">
    <property type="term" value="F:monooxygenase activity"/>
    <property type="evidence" value="ECO:0007669"/>
    <property type="project" value="UniProtKB-KW"/>
</dbReference>
<evidence type="ECO:0000256" key="6">
    <source>
        <dbReference type="ARBA" id="ARBA00023014"/>
    </source>
</evidence>
<evidence type="ECO:0000259" key="7">
    <source>
        <dbReference type="PROSITE" id="PS51296"/>
    </source>
</evidence>
<gene>
    <name evidence="8" type="ORF">SAMN02745204_00102</name>
</gene>
<keyword evidence="8" id="KW-0503">Monooxygenase</keyword>
<keyword evidence="4" id="KW-0560">Oxidoreductase</keyword>
<evidence type="ECO:0000256" key="4">
    <source>
        <dbReference type="ARBA" id="ARBA00023002"/>
    </source>
</evidence>
<dbReference type="STRING" id="213588.SAMN02745204_00102"/>
<dbReference type="EMBL" id="FQUK01000001">
    <property type="protein sequence ID" value="SHE27988.1"/>
    <property type="molecule type" value="Genomic_DNA"/>
</dbReference>
<dbReference type="PRINTS" id="PR00090">
    <property type="entry name" value="RNGDIOXGNASE"/>
</dbReference>
<evidence type="ECO:0000256" key="5">
    <source>
        <dbReference type="ARBA" id="ARBA00023004"/>
    </source>
</evidence>
<dbReference type="GO" id="GO:0005506">
    <property type="term" value="F:iron ion binding"/>
    <property type="evidence" value="ECO:0007669"/>
    <property type="project" value="InterPro"/>
</dbReference>
<evidence type="ECO:0000313" key="9">
    <source>
        <dbReference type="Proteomes" id="UP000242857"/>
    </source>
</evidence>
<keyword evidence="6" id="KW-0411">Iron-sulfur</keyword>
<dbReference type="InterPro" id="IPR001663">
    <property type="entry name" value="Rng_hydr_dOase-A"/>
</dbReference>
<feature type="domain" description="Rieske" evidence="7">
    <location>
        <begin position="39"/>
        <end position="147"/>
    </location>
</feature>
<dbReference type="SUPFAM" id="SSF50022">
    <property type="entry name" value="ISP domain"/>
    <property type="match status" value="1"/>
</dbReference>
<dbReference type="Gene3D" id="3.90.380.10">
    <property type="entry name" value="Naphthalene 1,2-dioxygenase Alpha Subunit, Chain A, domain 1"/>
    <property type="match status" value="2"/>
</dbReference>
<keyword evidence="3" id="KW-0479">Metal-binding</keyword>
<dbReference type="PANTHER" id="PTHR43756:SF5">
    <property type="entry name" value="CHOLINE MONOOXYGENASE, CHLOROPLASTIC"/>
    <property type="match status" value="1"/>
</dbReference>
<accession>A0A1M4S725</accession>
<dbReference type="PANTHER" id="PTHR43756">
    <property type="entry name" value="CHOLINE MONOOXYGENASE, CHLOROPLASTIC"/>
    <property type="match status" value="1"/>
</dbReference>
<dbReference type="InterPro" id="IPR036922">
    <property type="entry name" value="Rieske_2Fe-2S_sf"/>
</dbReference>